<protein>
    <submittedName>
        <fullName evidence="2">Uncharacterized protein</fullName>
    </submittedName>
</protein>
<sequence>MSTNTTRPTEAQLAAAYAEVVDAEEHLSDTQKRIKARLNELKAEMAFLERAKVEVEQKAQLSVSLLRNEDKLVAMMAEKAGPEKEGTAFQAFREEVDDLVDNVTEALDKREV</sequence>
<dbReference type="Proteomes" id="UP001492380">
    <property type="component" value="Unassembled WGS sequence"/>
</dbReference>
<feature type="coiled-coil region" evidence="1">
    <location>
        <begin position="24"/>
        <end position="58"/>
    </location>
</feature>
<evidence type="ECO:0000313" key="2">
    <source>
        <dbReference type="EMBL" id="KAK8246193.1"/>
    </source>
</evidence>
<reference evidence="2 3" key="1">
    <citation type="submission" date="2024-04" db="EMBL/GenBank/DDBJ databases">
        <title>Phyllosticta paracitricarpa is synonymous to the EU quarantine fungus P. citricarpa based on phylogenomic analyses.</title>
        <authorList>
            <consortium name="Lawrence Berkeley National Laboratory"/>
            <person name="Van Ingen-Buijs V.A."/>
            <person name="Van Westerhoven A.C."/>
            <person name="Haridas S."/>
            <person name="Skiadas P."/>
            <person name="Martin F."/>
            <person name="Groenewald J.Z."/>
            <person name="Crous P.W."/>
            <person name="Seidl M.F."/>
        </authorList>
    </citation>
    <scope>NUCLEOTIDE SEQUENCE [LARGE SCALE GENOMIC DNA]</scope>
    <source>
        <strain evidence="2 3">CBS 123374</strain>
    </source>
</reference>
<evidence type="ECO:0000313" key="3">
    <source>
        <dbReference type="Proteomes" id="UP001492380"/>
    </source>
</evidence>
<keyword evidence="3" id="KW-1185">Reference proteome</keyword>
<accession>A0ABR1Z1B9</accession>
<name>A0ABR1Z1B9_9PEZI</name>
<keyword evidence="1" id="KW-0175">Coiled coil</keyword>
<comment type="caution">
    <text evidence="2">The sequence shown here is derived from an EMBL/GenBank/DDBJ whole genome shotgun (WGS) entry which is preliminary data.</text>
</comment>
<proteinExistence type="predicted"/>
<gene>
    <name evidence="2" type="ORF">HDK90DRAFT_506008</name>
</gene>
<organism evidence="2 3">
    <name type="scientific">Phyllosticta capitalensis</name>
    <dbReference type="NCBI Taxonomy" id="121624"/>
    <lineage>
        <taxon>Eukaryota</taxon>
        <taxon>Fungi</taxon>
        <taxon>Dikarya</taxon>
        <taxon>Ascomycota</taxon>
        <taxon>Pezizomycotina</taxon>
        <taxon>Dothideomycetes</taxon>
        <taxon>Dothideomycetes incertae sedis</taxon>
        <taxon>Botryosphaeriales</taxon>
        <taxon>Phyllostictaceae</taxon>
        <taxon>Phyllosticta</taxon>
    </lineage>
</organism>
<dbReference type="EMBL" id="JBBWRZ010000001">
    <property type="protein sequence ID" value="KAK8246193.1"/>
    <property type="molecule type" value="Genomic_DNA"/>
</dbReference>
<evidence type="ECO:0000256" key="1">
    <source>
        <dbReference type="SAM" id="Coils"/>
    </source>
</evidence>